<proteinExistence type="predicted"/>
<name>A0A7X0EBI9_9PROT</name>
<organism evidence="3 4">
    <name type="scientific">Nitrospirillum iridis</name>
    <dbReference type="NCBI Taxonomy" id="765888"/>
    <lineage>
        <taxon>Bacteria</taxon>
        <taxon>Pseudomonadati</taxon>
        <taxon>Pseudomonadota</taxon>
        <taxon>Alphaproteobacteria</taxon>
        <taxon>Rhodospirillales</taxon>
        <taxon>Azospirillaceae</taxon>
        <taxon>Nitrospirillum</taxon>
    </lineage>
</organism>
<evidence type="ECO:0000256" key="2">
    <source>
        <dbReference type="SAM" id="Phobius"/>
    </source>
</evidence>
<feature type="transmembrane region" description="Helical" evidence="2">
    <location>
        <begin position="180"/>
        <end position="200"/>
    </location>
</feature>
<accession>A0A7X0EBI9</accession>
<dbReference type="Pfam" id="PF03929">
    <property type="entry name" value="PepSY_TM"/>
    <property type="match status" value="1"/>
</dbReference>
<dbReference type="AlphaFoldDB" id="A0A7X0EBI9"/>
<evidence type="ECO:0000256" key="1">
    <source>
        <dbReference type="SAM" id="MobiDB-lite"/>
    </source>
</evidence>
<feature type="compositionally biased region" description="Gly residues" evidence="1">
    <location>
        <begin position="98"/>
        <end position="115"/>
    </location>
</feature>
<keyword evidence="2" id="KW-0812">Transmembrane</keyword>
<feature type="region of interest" description="Disordered" evidence="1">
    <location>
        <begin position="93"/>
        <end position="138"/>
    </location>
</feature>
<feature type="transmembrane region" description="Helical" evidence="2">
    <location>
        <begin position="374"/>
        <end position="398"/>
    </location>
</feature>
<keyword evidence="2" id="KW-1133">Transmembrane helix</keyword>
<dbReference type="InterPro" id="IPR005625">
    <property type="entry name" value="PepSY-ass_TM"/>
</dbReference>
<dbReference type="PANTHER" id="PTHR34219">
    <property type="entry name" value="IRON-REGULATED INNER MEMBRANE PROTEIN-RELATED"/>
    <property type="match status" value="1"/>
</dbReference>
<sequence length="419" mass="42738">MMKTLRFLHLWVGLILGLPLLALGLSGTVLVLEPELRGLFGPSSPSAAADAAPHGVAEVVAAAAAVAPPGAKPAAYMAPSAPGGTATVRFQAPRRAPGGEGAPAGAQGGPQGGPQGAPQAGGPQGGPPQRGGPGGMPGISVHIDPVTLAVVKTPGLDATIGWFHRLHGNLLIQDRSGRDLVGYLGIIMTALGVTGLVLWWPRPGQWRQAFIVRKSAKGLRFHRELHGAAGIWGLVVFLIVSFTGVAIAFPQTIAAGIGALLPMTAQTQGFAVPKVAVLEGGEPATVDEAVAIATAAAPRAGLALRGTSLPQSPDQAIRVMLAPAGGDAASAVTLMVDPWARQVVEVRDPGAQAAGNKVTGWMRPLHEGEGLGPVYRVLVALSGLLPTLFVITGTTMWWKKRQNRKANAAKAAAILKSAA</sequence>
<reference evidence="3 4" key="1">
    <citation type="submission" date="2020-08" db="EMBL/GenBank/DDBJ databases">
        <title>Genomic Encyclopedia of Type Strains, Phase IV (KMG-IV): sequencing the most valuable type-strain genomes for metagenomic binning, comparative biology and taxonomic classification.</title>
        <authorList>
            <person name="Goeker M."/>
        </authorList>
    </citation>
    <scope>NUCLEOTIDE SEQUENCE [LARGE SCALE GENOMIC DNA]</scope>
    <source>
        <strain evidence="3 4">DSM 22198</strain>
    </source>
</reference>
<dbReference type="PANTHER" id="PTHR34219:SF3">
    <property type="entry name" value="BLL7967 PROTEIN"/>
    <property type="match status" value="1"/>
</dbReference>
<keyword evidence="2" id="KW-0472">Membrane</keyword>
<evidence type="ECO:0000313" key="3">
    <source>
        <dbReference type="EMBL" id="MBB6250722.1"/>
    </source>
</evidence>
<dbReference type="RefSeq" id="WP_184798581.1">
    <property type="nucleotide sequence ID" value="NZ_JACIIZ010000003.1"/>
</dbReference>
<feature type="transmembrane region" description="Helical" evidence="2">
    <location>
        <begin position="229"/>
        <end position="249"/>
    </location>
</feature>
<protein>
    <submittedName>
        <fullName evidence="3">Putative iron-regulated membrane protein</fullName>
    </submittedName>
</protein>
<keyword evidence="4" id="KW-1185">Reference proteome</keyword>
<dbReference type="EMBL" id="JACIIZ010000003">
    <property type="protein sequence ID" value="MBB6250722.1"/>
    <property type="molecule type" value="Genomic_DNA"/>
</dbReference>
<evidence type="ECO:0000313" key="4">
    <source>
        <dbReference type="Proteomes" id="UP000539175"/>
    </source>
</evidence>
<comment type="caution">
    <text evidence="3">The sequence shown here is derived from an EMBL/GenBank/DDBJ whole genome shotgun (WGS) entry which is preliminary data.</text>
</comment>
<feature type="compositionally biased region" description="Gly residues" evidence="1">
    <location>
        <begin position="122"/>
        <end position="137"/>
    </location>
</feature>
<gene>
    <name evidence="3" type="ORF">FHS74_001267</name>
</gene>
<dbReference type="Proteomes" id="UP000539175">
    <property type="component" value="Unassembled WGS sequence"/>
</dbReference>